<dbReference type="EMBL" id="JAENGY010000237">
    <property type="protein sequence ID" value="KAG6968514.1"/>
    <property type="molecule type" value="Genomic_DNA"/>
</dbReference>
<keyword evidence="1" id="KW-1133">Transmembrane helix</keyword>
<sequence>MISQSDRTIRVTSTAAHARRAYAVCLAVGIGEVFRFIFEEKSSFYSGCK</sequence>
<feature type="transmembrane region" description="Helical" evidence="1">
    <location>
        <begin position="21"/>
        <end position="38"/>
    </location>
</feature>
<reference evidence="2" key="1">
    <citation type="submission" date="2021-01" db="EMBL/GenBank/DDBJ databases">
        <title>Phytophthora aleatoria, a newly-described species from Pinus radiata is distinct from Phytophthora cactorum isolates based on comparative genomics.</title>
        <authorList>
            <person name="Mcdougal R."/>
            <person name="Panda P."/>
            <person name="Williams N."/>
            <person name="Studholme D.J."/>
        </authorList>
    </citation>
    <scope>NUCLEOTIDE SEQUENCE</scope>
    <source>
        <strain evidence="2">NZFS 4037</strain>
    </source>
</reference>
<evidence type="ECO:0000256" key="1">
    <source>
        <dbReference type="SAM" id="Phobius"/>
    </source>
</evidence>
<name>A0A8J5MGW4_9STRA</name>
<gene>
    <name evidence="2" type="ORF">JG688_00005779</name>
</gene>
<protein>
    <submittedName>
        <fullName evidence="2">Uncharacterized protein</fullName>
    </submittedName>
</protein>
<accession>A0A8J5MGW4</accession>
<dbReference type="AlphaFoldDB" id="A0A8J5MGW4"/>
<evidence type="ECO:0000313" key="2">
    <source>
        <dbReference type="EMBL" id="KAG6968514.1"/>
    </source>
</evidence>
<organism evidence="2 3">
    <name type="scientific">Phytophthora aleatoria</name>
    <dbReference type="NCBI Taxonomy" id="2496075"/>
    <lineage>
        <taxon>Eukaryota</taxon>
        <taxon>Sar</taxon>
        <taxon>Stramenopiles</taxon>
        <taxon>Oomycota</taxon>
        <taxon>Peronosporomycetes</taxon>
        <taxon>Peronosporales</taxon>
        <taxon>Peronosporaceae</taxon>
        <taxon>Phytophthora</taxon>
    </lineage>
</organism>
<evidence type="ECO:0000313" key="3">
    <source>
        <dbReference type="Proteomes" id="UP000709295"/>
    </source>
</evidence>
<keyword evidence="3" id="KW-1185">Reference proteome</keyword>
<keyword evidence="1" id="KW-0812">Transmembrane</keyword>
<dbReference type="Proteomes" id="UP000709295">
    <property type="component" value="Unassembled WGS sequence"/>
</dbReference>
<comment type="caution">
    <text evidence="2">The sequence shown here is derived from an EMBL/GenBank/DDBJ whole genome shotgun (WGS) entry which is preliminary data.</text>
</comment>
<keyword evidence="1" id="KW-0472">Membrane</keyword>
<proteinExistence type="predicted"/>